<feature type="region of interest" description="Disordered" evidence="1">
    <location>
        <begin position="1"/>
        <end position="80"/>
    </location>
</feature>
<sequence>MAKHRAPVEDRWSREERVPTPVGGARRNGAVGVAPVPATSRLTPPGREIRRQGPRPTLAHRPTVTPASVGRHRRCTEPKG</sequence>
<evidence type="ECO:0000313" key="3">
    <source>
        <dbReference type="Proteomes" id="UP000643165"/>
    </source>
</evidence>
<evidence type="ECO:0000256" key="1">
    <source>
        <dbReference type="SAM" id="MobiDB-lite"/>
    </source>
</evidence>
<feature type="compositionally biased region" description="Low complexity" evidence="1">
    <location>
        <begin position="21"/>
        <end position="36"/>
    </location>
</feature>
<gene>
    <name evidence="2" type="ORF">Vlu01_53300</name>
</gene>
<protein>
    <submittedName>
        <fullName evidence="2">Uncharacterized protein</fullName>
    </submittedName>
</protein>
<dbReference type="EMBL" id="BOPB01000038">
    <property type="protein sequence ID" value="GIJ24706.1"/>
    <property type="molecule type" value="Genomic_DNA"/>
</dbReference>
<evidence type="ECO:0000313" key="2">
    <source>
        <dbReference type="EMBL" id="GIJ24706.1"/>
    </source>
</evidence>
<name>A0ABQ4J3F9_9ACTN</name>
<keyword evidence="3" id="KW-1185">Reference proteome</keyword>
<proteinExistence type="predicted"/>
<dbReference type="Proteomes" id="UP000643165">
    <property type="component" value="Unassembled WGS sequence"/>
</dbReference>
<organism evidence="2 3">
    <name type="scientific">Micromonospora lutea</name>
    <dbReference type="NCBI Taxonomy" id="419825"/>
    <lineage>
        <taxon>Bacteria</taxon>
        <taxon>Bacillati</taxon>
        <taxon>Actinomycetota</taxon>
        <taxon>Actinomycetes</taxon>
        <taxon>Micromonosporales</taxon>
        <taxon>Micromonosporaceae</taxon>
        <taxon>Micromonospora</taxon>
    </lineage>
</organism>
<accession>A0ABQ4J3F9</accession>
<comment type="caution">
    <text evidence="2">The sequence shown here is derived from an EMBL/GenBank/DDBJ whole genome shotgun (WGS) entry which is preliminary data.</text>
</comment>
<feature type="compositionally biased region" description="Basic and acidic residues" evidence="1">
    <location>
        <begin position="1"/>
        <end position="18"/>
    </location>
</feature>
<reference evidence="2 3" key="1">
    <citation type="submission" date="2021-01" db="EMBL/GenBank/DDBJ databases">
        <title>Whole genome shotgun sequence of Verrucosispora lutea NBRC 106530.</title>
        <authorList>
            <person name="Komaki H."/>
            <person name="Tamura T."/>
        </authorList>
    </citation>
    <scope>NUCLEOTIDE SEQUENCE [LARGE SCALE GENOMIC DNA]</scope>
    <source>
        <strain evidence="2 3">NBRC 106530</strain>
    </source>
</reference>